<gene>
    <name evidence="5" type="ORF">DI598_16835</name>
</gene>
<dbReference type="EMBL" id="QFOI01000426">
    <property type="protein sequence ID" value="PZP42527.1"/>
    <property type="molecule type" value="Genomic_DNA"/>
</dbReference>
<dbReference type="PANTHER" id="PTHR43280:SF32">
    <property type="entry name" value="TRANSCRIPTIONAL REGULATORY PROTEIN"/>
    <property type="match status" value="1"/>
</dbReference>
<dbReference type="InterPro" id="IPR020449">
    <property type="entry name" value="Tscrpt_reg_AraC-type_HTH"/>
</dbReference>
<proteinExistence type="predicted"/>
<evidence type="ECO:0000313" key="5">
    <source>
        <dbReference type="EMBL" id="PZP42527.1"/>
    </source>
</evidence>
<dbReference type="PRINTS" id="PR00032">
    <property type="entry name" value="HTHARAC"/>
</dbReference>
<dbReference type="Pfam" id="PF12833">
    <property type="entry name" value="HTH_18"/>
    <property type="match status" value="1"/>
</dbReference>
<dbReference type="PROSITE" id="PS01124">
    <property type="entry name" value="HTH_ARAC_FAMILY_2"/>
    <property type="match status" value="1"/>
</dbReference>
<dbReference type="GO" id="GO:0003700">
    <property type="term" value="F:DNA-binding transcription factor activity"/>
    <property type="evidence" value="ECO:0007669"/>
    <property type="project" value="InterPro"/>
</dbReference>
<dbReference type="SUPFAM" id="SSF46689">
    <property type="entry name" value="Homeodomain-like"/>
    <property type="match status" value="1"/>
</dbReference>
<sequence length="307" mass="35395">MIDHINIKPYANSNIQFGEEDIWIDAVENVTEKFRAQKVNTNLYYLLRIQTGKENICIDGKTYSAKQDDLILLTPYNSKEAFSSFGGLTGDLISFSDGFYAVSQLHQHFLLDTLATYDTPLFSGEGTMDDEKQLITLIFRECKSIIGEQAIERKLLNWRIIRTLISNLLLFLQRRHSENLIKNTFEQSNARSIVLAFSKLIDEHYRNQASIAFYIKELSTTSSSLNNSCKKILGIPPKEVMQRKVVTEAKRLLMNHDNSIQEIGYYLGFSDPSNFNKFFQKRTGITPRQFRQNKFDFPKTTTLEIPS</sequence>
<evidence type="ECO:0000259" key="4">
    <source>
        <dbReference type="PROSITE" id="PS01124"/>
    </source>
</evidence>
<dbReference type="Proteomes" id="UP000249645">
    <property type="component" value="Unassembled WGS sequence"/>
</dbReference>
<dbReference type="AlphaFoldDB" id="A0A2W5ELW1"/>
<dbReference type="GO" id="GO:0043565">
    <property type="term" value="F:sequence-specific DNA binding"/>
    <property type="evidence" value="ECO:0007669"/>
    <property type="project" value="InterPro"/>
</dbReference>
<evidence type="ECO:0000256" key="2">
    <source>
        <dbReference type="ARBA" id="ARBA00023125"/>
    </source>
</evidence>
<dbReference type="SMART" id="SM00342">
    <property type="entry name" value="HTH_ARAC"/>
    <property type="match status" value="1"/>
</dbReference>
<evidence type="ECO:0000313" key="6">
    <source>
        <dbReference type="Proteomes" id="UP000249645"/>
    </source>
</evidence>
<protein>
    <recommendedName>
        <fullName evidence="4">HTH araC/xylS-type domain-containing protein</fullName>
    </recommendedName>
</protein>
<dbReference type="InterPro" id="IPR009057">
    <property type="entry name" value="Homeodomain-like_sf"/>
</dbReference>
<accession>A0A2W5ELW1</accession>
<dbReference type="PANTHER" id="PTHR43280">
    <property type="entry name" value="ARAC-FAMILY TRANSCRIPTIONAL REGULATOR"/>
    <property type="match status" value="1"/>
</dbReference>
<keyword evidence="1" id="KW-0805">Transcription regulation</keyword>
<evidence type="ECO:0000256" key="1">
    <source>
        <dbReference type="ARBA" id="ARBA00023015"/>
    </source>
</evidence>
<evidence type="ECO:0000256" key="3">
    <source>
        <dbReference type="ARBA" id="ARBA00023163"/>
    </source>
</evidence>
<reference evidence="5 6" key="1">
    <citation type="submission" date="2017-11" db="EMBL/GenBank/DDBJ databases">
        <title>Infants hospitalized years apart are colonized by the same room-sourced microbial strains.</title>
        <authorList>
            <person name="Brooks B."/>
            <person name="Olm M.R."/>
            <person name="Firek B.A."/>
            <person name="Baker R."/>
            <person name="Thomas B.C."/>
            <person name="Morowitz M.J."/>
            <person name="Banfield J.F."/>
        </authorList>
    </citation>
    <scope>NUCLEOTIDE SEQUENCE [LARGE SCALE GENOMIC DNA]</scope>
    <source>
        <strain evidence="5">S2_009_000_R2_76</strain>
    </source>
</reference>
<dbReference type="InterPro" id="IPR018060">
    <property type="entry name" value="HTH_AraC"/>
</dbReference>
<name>A0A2W5ELW1_9SPHI</name>
<keyword evidence="2" id="KW-0238">DNA-binding</keyword>
<feature type="domain" description="HTH araC/xylS-type" evidence="4">
    <location>
        <begin position="195"/>
        <end position="293"/>
    </location>
</feature>
<comment type="caution">
    <text evidence="5">The sequence shown here is derived from an EMBL/GenBank/DDBJ whole genome shotgun (WGS) entry which is preliminary data.</text>
</comment>
<dbReference type="Gene3D" id="1.10.10.60">
    <property type="entry name" value="Homeodomain-like"/>
    <property type="match status" value="1"/>
</dbReference>
<keyword evidence="3" id="KW-0804">Transcription</keyword>
<organism evidence="5 6">
    <name type="scientific">Pseudopedobacter saltans</name>
    <dbReference type="NCBI Taxonomy" id="151895"/>
    <lineage>
        <taxon>Bacteria</taxon>
        <taxon>Pseudomonadati</taxon>
        <taxon>Bacteroidota</taxon>
        <taxon>Sphingobacteriia</taxon>
        <taxon>Sphingobacteriales</taxon>
        <taxon>Sphingobacteriaceae</taxon>
        <taxon>Pseudopedobacter</taxon>
    </lineage>
</organism>